<dbReference type="InterPro" id="IPR006016">
    <property type="entry name" value="UspA"/>
</dbReference>
<evidence type="ECO:0000256" key="1">
    <source>
        <dbReference type="ARBA" id="ARBA00008791"/>
    </source>
</evidence>
<keyword evidence="2" id="KW-0963">Cytoplasm</keyword>
<gene>
    <name evidence="4" type="primary">uspA</name>
    <name evidence="4" type="ORF">LOOC260_119220</name>
</gene>
<comment type="subcellular location">
    <subcellularLocation>
        <location evidence="2">Cytoplasm</location>
    </subcellularLocation>
</comment>
<dbReference type="PANTHER" id="PTHR46268:SF6">
    <property type="entry name" value="UNIVERSAL STRESS PROTEIN UP12"/>
    <property type="match status" value="1"/>
</dbReference>
<name>A0A0A1GZJ7_9LACO</name>
<protein>
    <recommendedName>
        <fullName evidence="2">Universal stress protein</fullName>
    </recommendedName>
</protein>
<organism evidence="4 5">
    <name type="scientific">Paucilactobacillus hokkaidonensis JCM 18461</name>
    <dbReference type="NCBI Taxonomy" id="1291742"/>
    <lineage>
        <taxon>Bacteria</taxon>
        <taxon>Bacillati</taxon>
        <taxon>Bacillota</taxon>
        <taxon>Bacilli</taxon>
        <taxon>Lactobacillales</taxon>
        <taxon>Lactobacillaceae</taxon>
        <taxon>Paucilactobacillus</taxon>
    </lineage>
</organism>
<dbReference type="PIRSF" id="PIRSF006276">
    <property type="entry name" value="UspA"/>
    <property type="match status" value="1"/>
</dbReference>
<dbReference type="InterPro" id="IPR006015">
    <property type="entry name" value="Universal_stress_UspA"/>
</dbReference>
<dbReference type="RefSeq" id="WP_041094488.1">
    <property type="nucleotide sequence ID" value="NZ_AP014680.1"/>
</dbReference>
<dbReference type="AlphaFoldDB" id="A0A0A1GZJ7"/>
<dbReference type="InterPro" id="IPR014729">
    <property type="entry name" value="Rossmann-like_a/b/a_fold"/>
</dbReference>
<evidence type="ECO:0000313" key="4">
    <source>
        <dbReference type="EMBL" id="BAP86428.1"/>
    </source>
</evidence>
<dbReference type="HOGENOM" id="CLU_049301_16_0_9"/>
<sequence length="155" mass="17201">MEKYKKIMVGLDGSEQSRLALERAIELAKLAGANLLLVTVQNDAKFMAMSAGTTATYRMDPMIVEDSRKQIREFMEKCVDQVKQEGIPVDAKIYYGDSKTELAEKLPESEDIDLIVIGATGLNRIERVLIGSNTNYIVQNAKCDVIIVKDPADSE</sequence>
<evidence type="ECO:0000259" key="3">
    <source>
        <dbReference type="Pfam" id="PF00582"/>
    </source>
</evidence>
<dbReference type="PRINTS" id="PR01438">
    <property type="entry name" value="UNVRSLSTRESS"/>
</dbReference>
<dbReference type="GO" id="GO:0005737">
    <property type="term" value="C:cytoplasm"/>
    <property type="evidence" value="ECO:0007669"/>
    <property type="project" value="UniProtKB-SubCell"/>
</dbReference>
<dbReference type="Gene3D" id="3.40.50.620">
    <property type="entry name" value="HUPs"/>
    <property type="match status" value="1"/>
</dbReference>
<reference evidence="4 5" key="1">
    <citation type="submission" date="2014-11" db="EMBL/GenBank/DDBJ databases">
        <title>Complete genome sequence and analysis of Lactobacillus hokkaidonensis LOOC260T.</title>
        <authorList>
            <person name="Tanizawa Y."/>
            <person name="Tohno M."/>
            <person name="Kaminuma E."/>
            <person name="Nakamura Y."/>
            <person name="Arita M."/>
        </authorList>
    </citation>
    <scope>NUCLEOTIDE SEQUENCE [LARGE SCALE GENOMIC DNA]</scope>
    <source>
        <strain evidence="4 5">LOOC260</strain>
    </source>
</reference>
<evidence type="ECO:0000256" key="2">
    <source>
        <dbReference type="PIRNR" id="PIRNR006276"/>
    </source>
</evidence>
<dbReference type="CDD" id="cd00293">
    <property type="entry name" value="USP-like"/>
    <property type="match status" value="1"/>
</dbReference>
<dbReference type="Pfam" id="PF00582">
    <property type="entry name" value="Usp"/>
    <property type="match status" value="1"/>
</dbReference>
<dbReference type="Proteomes" id="UP000031620">
    <property type="component" value="Chromosome"/>
</dbReference>
<accession>A0A0A1GZJ7</accession>
<feature type="domain" description="UspA" evidence="3">
    <location>
        <begin position="4"/>
        <end position="149"/>
    </location>
</feature>
<dbReference type="SUPFAM" id="SSF52402">
    <property type="entry name" value="Adenine nucleotide alpha hydrolases-like"/>
    <property type="match status" value="1"/>
</dbReference>
<dbReference type="PANTHER" id="PTHR46268">
    <property type="entry name" value="STRESS RESPONSE PROTEIN NHAX"/>
    <property type="match status" value="1"/>
</dbReference>
<proteinExistence type="inferred from homology"/>
<dbReference type="KEGG" id="lho:LOOC260_119220"/>
<dbReference type="EMBL" id="AP014680">
    <property type="protein sequence ID" value="BAP86428.1"/>
    <property type="molecule type" value="Genomic_DNA"/>
</dbReference>
<evidence type="ECO:0000313" key="5">
    <source>
        <dbReference type="Proteomes" id="UP000031620"/>
    </source>
</evidence>
<comment type="similarity">
    <text evidence="1 2">Belongs to the universal stress protein A family.</text>
</comment>